<reference evidence="3 4" key="1">
    <citation type="submission" date="2020-07" db="EMBL/GenBank/DDBJ databases">
        <title>Genomic Encyclopedia of Type Strains, Phase IV (KMG-IV): sequencing the most valuable type-strain genomes for metagenomic binning, comparative biology and taxonomic classification.</title>
        <authorList>
            <person name="Goeker M."/>
        </authorList>
    </citation>
    <scope>NUCLEOTIDE SEQUENCE [LARGE SCALE GENOMIC DNA]</scope>
    <source>
        <strain evidence="3 4">DSM 15730</strain>
    </source>
</reference>
<dbReference type="InterPro" id="IPR002881">
    <property type="entry name" value="DUF58"/>
</dbReference>
<gene>
    <name evidence="3" type="ORF">HNR31_003732</name>
</gene>
<dbReference type="PANTHER" id="PTHR34351">
    <property type="entry name" value="SLR1927 PROTEIN-RELATED"/>
    <property type="match status" value="1"/>
</dbReference>
<dbReference type="AlphaFoldDB" id="A0A7V9ZA79"/>
<evidence type="ECO:0000313" key="4">
    <source>
        <dbReference type="Proteomes" id="UP000523087"/>
    </source>
</evidence>
<dbReference type="EMBL" id="JACDUT010000021">
    <property type="protein sequence ID" value="MBA2876892.1"/>
    <property type="molecule type" value="Genomic_DNA"/>
</dbReference>
<proteinExistence type="predicted"/>
<organism evidence="3 4">
    <name type="scientific">Thermaerobacillus caldiproteolyticus</name>
    <dbReference type="NCBI Taxonomy" id="247480"/>
    <lineage>
        <taxon>Bacteria</taxon>
        <taxon>Bacillati</taxon>
        <taxon>Bacillota</taxon>
        <taxon>Bacilli</taxon>
        <taxon>Bacillales</taxon>
        <taxon>Anoxybacillaceae</taxon>
        <taxon>Thermaerobacillus</taxon>
    </lineage>
</organism>
<keyword evidence="4" id="KW-1185">Reference proteome</keyword>
<protein>
    <submittedName>
        <fullName evidence="3">Uncharacterized protein (DUF58 family)</fullName>
    </submittedName>
</protein>
<feature type="domain" description="DUF58" evidence="2">
    <location>
        <begin position="205"/>
        <end position="308"/>
    </location>
</feature>
<accession>A0A7V9ZA79</accession>
<feature type="transmembrane region" description="Helical" evidence="1">
    <location>
        <begin position="76"/>
        <end position="95"/>
    </location>
</feature>
<feature type="transmembrane region" description="Helical" evidence="1">
    <location>
        <begin position="36"/>
        <end position="56"/>
    </location>
</feature>
<evidence type="ECO:0000259" key="2">
    <source>
        <dbReference type="Pfam" id="PF01882"/>
    </source>
</evidence>
<dbReference type="PANTHER" id="PTHR34351:SF2">
    <property type="entry name" value="DUF58 DOMAIN-CONTAINING PROTEIN"/>
    <property type="match status" value="1"/>
</dbReference>
<keyword evidence="1" id="KW-0812">Transmembrane</keyword>
<sequence>MMKQKIRFVRQVVFIVCLFGILFSYAMFQGGFVSWFLFYSFLPFGLYSLTIVFYPLHKLKIVRIVNQQQYHAGDRFNVTIQMTAPIFFPIVYIIAEDEWPPSIQMHYQRQNAKTILSPLWKKEFSWTYELRELPRGEHVFSTIRLKMTDFFGLVEKEVTYSAENTILVYPRYIEMTYRKVGQRFDQGVTASPLLLHRDMTIAVGVREYAQGDRFSWIHWKASARKNELMTKDFEERQSEDLIVFLNRTPTPLFEDMVTFSASLIRAAIKKGVQTGFVSVGSDRVIFPARDGEAHLHRLFYYLAKVTCDGSEPFARIIQKEIMQWPAAFSFCYVTSSLDKELISVLSDVASRNRYGTVFLIKDQETCLSKEERGMIEQLRRRGVVTIVTERRNFADALVKGGK</sequence>
<dbReference type="RefSeq" id="WP_258561125.1">
    <property type="nucleotide sequence ID" value="NZ_JACDUT010000021.1"/>
</dbReference>
<evidence type="ECO:0000256" key="1">
    <source>
        <dbReference type="SAM" id="Phobius"/>
    </source>
</evidence>
<name>A0A7V9ZA79_9BACL</name>
<dbReference type="Proteomes" id="UP000523087">
    <property type="component" value="Unassembled WGS sequence"/>
</dbReference>
<feature type="transmembrane region" description="Helical" evidence="1">
    <location>
        <begin position="12"/>
        <end position="30"/>
    </location>
</feature>
<evidence type="ECO:0000313" key="3">
    <source>
        <dbReference type="EMBL" id="MBA2876892.1"/>
    </source>
</evidence>
<dbReference type="Pfam" id="PF01882">
    <property type="entry name" value="DUF58"/>
    <property type="match status" value="1"/>
</dbReference>
<keyword evidence="1" id="KW-1133">Transmembrane helix</keyword>
<keyword evidence="1" id="KW-0472">Membrane</keyword>
<comment type="caution">
    <text evidence="3">The sequence shown here is derived from an EMBL/GenBank/DDBJ whole genome shotgun (WGS) entry which is preliminary data.</text>
</comment>